<comment type="subunit">
    <text evidence="10">Interacts with TamB to form the translocation and assembly module (TAM).</text>
</comment>
<evidence type="ECO:0000256" key="7">
    <source>
        <dbReference type="ARBA" id="ARBA00023136"/>
    </source>
</evidence>
<evidence type="ECO:0000256" key="9">
    <source>
        <dbReference type="ARBA" id="ARBA00033063"/>
    </source>
</evidence>
<keyword evidence="7" id="KW-0472">Membrane</keyword>
<dbReference type="Gene3D" id="3.10.20.310">
    <property type="entry name" value="membrane protein fhac"/>
    <property type="match status" value="3"/>
</dbReference>
<dbReference type="InterPro" id="IPR010827">
    <property type="entry name" value="BamA/TamA_POTRA"/>
</dbReference>
<dbReference type="Proteomes" id="UP000241514">
    <property type="component" value="Unassembled WGS sequence"/>
</dbReference>
<dbReference type="AlphaFoldDB" id="A0A6N4DCF3"/>
<organism evidence="14 15">
    <name type="scientific">Pseudidiomarina aestuarii</name>
    <dbReference type="NCBI Taxonomy" id="624146"/>
    <lineage>
        <taxon>Bacteria</taxon>
        <taxon>Pseudomonadati</taxon>
        <taxon>Pseudomonadota</taxon>
        <taxon>Gammaproteobacteria</taxon>
        <taxon>Alteromonadales</taxon>
        <taxon>Idiomarinaceae</taxon>
        <taxon>Pseudidiomarina</taxon>
    </lineage>
</organism>
<comment type="caution">
    <text evidence="14">The sequence shown here is derived from an EMBL/GenBank/DDBJ whole genome shotgun (WGS) entry which is preliminary data.</text>
</comment>
<proteinExistence type="inferred from homology"/>
<dbReference type="EMBL" id="PYVG01000008">
    <property type="protein sequence ID" value="PTB89722.1"/>
    <property type="molecule type" value="Genomic_DNA"/>
</dbReference>
<evidence type="ECO:0000256" key="2">
    <source>
        <dbReference type="ARBA" id="ARBA00010248"/>
    </source>
</evidence>
<feature type="domain" description="TamA POTRA" evidence="13">
    <location>
        <begin position="79"/>
        <end position="155"/>
    </location>
</feature>
<sequence length="634" mass="71762">MRNQLLLFSPLNLSVDVILKVSAHIRDRLFSERKRLLSRLSVTFYRFSLAVMVLLASSMASAQSSESSDSDDDGQVVRVNLTGLSDELARNVRVRTTLFSLDGEPAPASFRLRFLQRRAEAEIREALMPFGYYQATIDSTLEETPSAWTIQFDVDAGQPVMVETVDITITGIAQTDEKFIELQQKLPIRQGTVFRHQDYERAKGLLRNLAAERGYYDAKLLTNKVAVELADQTAHVELVLDSGPRYHYGDIEFCCAHIGDELLQRYVQFESGDPFSTSELLNLQLGLSSSNYFETIEIAPNWSERKDATVPVAVTMTPNQRDYYQTGLGYGTDTGARVTLGFDRRWVNDRGHRINSILRLSEVQNTGSVSYIIPGFYPPTDQYDITGEVTDRSYLEQRSTLYKLAARDIRHFDDWQRTWQLSWQRESFAFGDQPRRSSQFLIPAAEFSLIRSTNNGNNRNLIDDGYRVSLSLQGASADILADTTFFSAKLSAKWVHRLNEQWRILTRGEIGAIETDDFELLSPTLRFFAGGDYSVRGYAFQDLGPRNEEDVVVGGRYLVTSSLEVDYQINDAWRVAAFTDIGNAMMEWDTALKQSVGVGIRWLSPIGPVRFDVAQAIDEPGNPWRIHFTLGPDL</sequence>
<comment type="subcellular location">
    <subcellularLocation>
        <location evidence="1">Cell outer membrane</location>
    </subcellularLocation>
</comment>
<gene>
    <name evidence="14" type="ORF">C9928_02405</name>
</gene>
<dbReference type="PANTHER" id="PTHR12815:SF47">
    <property type="entry name" value="TRANSLOCATION AND ASSEMBLY MODULE SUBUNIT TAMA"/>
    <property type="match status" value="1"/>
</dbReference>
<dbReference type="InterPro" id="IPR000184">
    <property type="entry name" value="Bac_surfAg_D15"/>
</dbReference>
<dbReference type="GO" id="GO:0009279">
    <property type="term" value="C:cell outer membrane"/>
    <property type="evidence" value="ECO:0007669"/>
    <property type="project" value="UniProtKB-SubCell"/>
</dbReference>
<dbReference type="Pfam" id="PF07244">
    <property type="entry name" value="POTRA"/>
    <property type="match status" value="1"/>
</dbReference>
<evidence type="ECO:0000256" key="4">
    <source>
        <dbReference type="ARBA" id="ARBA00022452"/>
    </source>
</evidence>
<evidence type="ECO:0000256" key="3">
    <source>
        <dbReference type="ARBA" id="ARBA00015419"/>
    </source>
</evidence>
<accession>A0A6N4DCF3</accession>
<evidence type="ECO:0000256" key="10">
    <source>
        <dbReference type="ARBA" id="ARBA00093548"/>
    </source>
</evidence>
<dbReference type="InterPro" id="IPR035243">
    <property type="entry name" value="TamA_POTRA_Dom_1"/>
</dbReference>
<evidence type="ECO:0000259" key="11">
    <source>
        <dbReference type="Pfam" id="PF01103"/>
    </source>
</evidence>
<protein>
    <recommendedName>
        <fullName evidence="3">Translocation and assembly module subunit TamA</fullName>
    </recommendedName>
    <alternativeName>
        <fullName evidence="9">Autotransporter assembly factor TamA</fullName>
    </alternativeName>
</protein>
<evidence type="ECO:0000256" key="6">
    <source>
        <dbReference type="ARBA" id="ARBA00022729"/>
    </source>
</evidence>
<dbReference type="Gene3D" id="2.40.160.50">
    <property type="entry name" value="membrane protein fhac: a member of the omp85/tpsb transporter family"/>
    <property type="match status" value="1"/>
</dbReference>
<evidence type="ECO:0000313" key="15">
    <source>
        <dbReference type="Proteomes" id="UP000241514"/>
    </source>
</evidence>
<keyword evidence="8" id="KW-0998">Cell outer membrane</keyword>
<evidence type="ECO:0000259" key="13">
    <source>
        <dbReference type="Pfam" id="PF17243"/>
    </source>
</evidence>
<dbReference type="PANTHER" id="PTHR12815">
    <property type="entry name" value="SORTING AND ASSEMBLY MACHINERY SAMM50 PROTEIN FAMILY MEMBER"/>
    <property type="match status" value="1"/>
</dbReference>
<evidence type="ECO:0000256" key="5">
    <source>
        <dbReference type="ARBA" id="ARBA00022692"/>
    </source>
</evidence>
<keyword evidence="4" id="KW-1134">Transmembrane beta strand</keyword>
<evidence type="ECO:0000259" key="12">
    <source>
        <dbReference type="Pfam" id="PF07244"/>
    </source>
</evidence>
<dbReference type="Pfam" id="PF01103">
    <property type="entry name" value="Omp85"/>
    <property type="match status" value="1"/>
</dbReference>
<evidence type="ECO:0000256" key="8">
    <source>
        <dbReference type="ARBA" id="ARBA00023237"/>
    </source>
</evidence>
<reference evidence="14 15" key="1">
    <citation type="submission" date="2018-03" db="EMBL/GenBank/DDBJ databases">
        <title>Cross-interface Injection: A General Nanoliter Liquid Handling Method Applied to Single Cells Genome Amplification Automated Nanoliter Liquid Handling Applied to Single Cell Multiple Displacement Amplification.</title>
        <authorList>
            <person name="Yun J."/>
            <person name="Xu P."/>
            <person name="Xu J."/>
            <person name="Dai X."/>
            <person name="Wang Y."/>
            <person name="Zheng X."/>
            <person name="Cao C."/>
            <person name="Yi Q."/>
            <person name="Zhu Y."/>
            <person name="Wang L."/>
            <person name="Dong Z."/>
            <person name="Huang Y."/>
            <person name="Huang L."/>
            <person name="Du W."/>
        </authorList>
    </citation>
    <scope>NUCLEOTIDE SEQUENCE [LARGE SCALE GENOMIC DNA]</scope>
    <source>
        <strain evidence="14 15">A9-4</strain>
    </source>
</reference>
<dbReference type="GO" id="GO:0097347">
    <property type="term" value="C:TAM protein secretion complex"/>
    <property type="evidence" value="ECO:0007669"/>
    <property type="project" value="TreeGrafter"/>
</dbReference>
<dbReference type="Pfam" id="PF17243">
    <property type="entry name" value="POTRA_TamA_1"/>
    <property type="match status" value="1"/>
</dbReference>
<dbReference type="InterPro" id="IPR039910">
    <property type="entry name" value="D15-like"/>
</dbReference>
<feature type="domain" description="Bacterial surface antigen (D15)" evidence="11">
    <location>
        <begin position="350"/>
        <end position="631"/>
    </location>
</feature>
<keyword evidence="6" id="KW-0732">Signal</keyword>
<dbReference type="GO" id="GO:0009306">
    <property type="term" value="P:protein secretion"/>
    <property type="evidence" value="ECO:0007669"/>
    <property type="project" value="TreeGrafter"/>
</dbReference>
<keyword evidence="5" id="KW-0812">Transmembrane</keyword>
<comment type="similarity">
    <text evidence="2">Belongs to the TamA family.</text>
</comment>
<name>A0A6N4DCF3_9GAMM</name>
<evidence type="ECO:0000313" key="14">
    <source>
        <dbReference type="EMBL" id="PTB89722.1"/>
    </source>
</evidence>
<feature type="domain" description="POTRA" evidence="12">
    <location>
        <begin position="166"/>
        <end position="238"/>
    </location>
</feature>
<evidence type="ECO:0000256" key="1">
    <source>
        <dbReference type="ARBA" id="ARBA00004442"/>
    </source>
</evidence>